<name>A0AAN8V6Y2_9MAGN</name>
<accession>A0AAN8V6Y2</accession>
<organism evidence="4 5">
    <name type="scientific">Dillenia turbinata</name>
    <dbReference type="NCBI Taxonomy" id="194707"/>
    <lineage>
        <taxon>Eukaryota</taxon>
        <taxon>Viridiplantae</taxon>
        <taxon>Streptophyta</taxon>
        <taxon>Embryophyta</taxon>
        <taxon>Tracheophyta</taxon>
        <taxon>Spermatophyta</taxon>
        <taxon>Magnoliopsida</taxon>
        <taxon>eudicotyledons</taxon>
        <taxon>Gunneridae</taxon>
        <taxon>Pentapetalae</taxon>
        <taxon>Dilleniales</taxon>
        <taxon>Dilleniaceae</taxon>
        <taxon>Dillenia</taxon>
    </lineage>
</organism>
<reference evidence="4 5" key="1">
    <citation type="submission" date="2023-12" db="EMBL/GenBank/DDBJ databases">
        <title>A high-quality genome assembly for Dillenia turbinata (Dilleniales).</title>
        <authorList>
            <person name="Chanderbali A."/>
        </authorList>
    </citation>
    <scope>NUCLEOTIDE SEQUENCE [LARGE SCALE GENOMIC DNA]</scope>
    <source>
        <strain evidence="4">LSX21</strain>
        <tissue evidence="4">Leaf</tissue>
    </source>
</reference>
<dbReference type="PANTHER" id="PTHR13068:SF135">
    <property type="entry name" value="TRANSCRIPTION TERMINATION FACTOR MTERF8, CHLOROPLASTIC"/>
    <property type="match status" value="1"/>
</dbReference>
<keyword evidence="2" id="KW-0804">Transcription</keyword>
<proteinExistence type="inferred from homology"/>
<comment type="caution">
    <text evidence="4">The sequence shown here is derived from an EMBL/GenBank/DDBJ whole genome shotgun (WGS) entry which is preliminary data.</text>
</comment>
<dbReference type="Pfam" id="PF02536">
    <property type="entry name" value="mTERF"/>
    <property type="match status" value="1"/>
</dbReference>
<protein>
    <submittedName>
        <fullName evidence="4">Transcription termination factor, mitochondrial/chloroplastic</fullName>
    </submittedName>
</protein>
<evidence type="ECO:0000256" key="2">
    <source>
        <dbReference type="ARBA" id="ARBA00022472"/>
    </source>
</evidence>
<keyword evidence="3" id="KW-0809">Transit peptide</keyword>
<dbReference type="AlphaFoldDB" id="A0AAN8V6Y2"/>
<keyword evidence="2" id="KW-0806">Transcription termination</keyword>
<keyword evidence="2" id="KW-0805">Transcription regulation</keyword>
<comment type="similarity">
    <text evidence="1">Belongs to the mTERF family.</text>
</comment>
<dbReference type="PANTHER" id="PTHR13068">
    <property type="entry name" value="CGI-12 PROTEIN-RELATED"/>
    <property type="match status" value="1"/>
</dbReference>
<evidence type="ECO:0000313" key="4">
    <source>
        <dbReference type="EMBL" id="KAK6926089.1"/>
    </source>
</evidence>
<dbReference type="EMBL" id="JBAMMX010000015">
    <property type="protein sequence ID" value="KAK6926089.1"/>
    <property type="molecule type" value="Genomic_DNA"/>
</dbReference>
<dbReference type="SMART" id="SM00733">
    <property type="entry name" value="Mterf"/>
    <property type="match status" value="5"/>
</dbReference>
<dbReference type="Gene3D" id="1.25.70.10">
    <property type="entry name" value="Transcription termination factor 3, mitochondrial"/>
    <property type="match status" value="1"/>
</dbReference>
<dbReference type="GO" id="GO:0006353">
    <property type="term" value="P:DNA-templated transcription termination"/>
    <property type="evidence" value="ECO:0007669"/>
    <property type="project" value="UniProtKB-KW"/>
</dbReference>
<evidence type="ECO:0000256" key="1">
    <source>
        <dbReference type="ARBA" id="ARBA00007692"/>
    </source>
</evidence>
<dbReference type="InterPro" id="IPR038538">
    <property type="entry name" value="MTERF_sf"/>
</dbReference>
<dbReference type="GO" id="GO:0003676">
    <property type="term" value="F:nucleic acid binding"/>
    <property type="evidence" value="ECO:0007669"/>
    <property type="project" value="InterPro"/>
</dbReference>
<keyword evidence="5" id="KW-1185">Reference proteome</keyword>
<evidence type="ECO:0000313" key="5">
    <source>
        <dbReference type="Proteomes" id="UP001370490"/>
    </source>
</evidence>
<dbReference type="InterPro" id="IPR003690">
    <property type="entry name" value="MTERF"/>
</dbReference>
<sequence>MPLLKFVSVEALHRRILSPQSVGIEEIEGFDKRVRLLVNHGIPKEQIVHVLSNVNLDKATCLKSVEEIEEKIAFLNRFGGCPWLLNYDLETRLIPRIEVLLELSGGDENTTGDVLPKLPAVLSYSVEHLESHIEFFVSYAGLTDPEIFKLVLVFPNVFRASRKRKLLPRIEFLKQCALNSDDVFKFLVKAPLFSALSFEDNLSCKLIFLVKIGYMYRTKEWVTAMGAVTWTSCENLHKEIGLLLNNGFSREDIVVIARNICRYHRTLCYKLDERIKHSMKLRGEHLEKGCPSTSS</sequence>
<gene>
    <name evidence="4" type="ORF">RJ641_007808</name>
</gene>
<evidence type="ECO:0000256" key="3">
    <source>
        <dbReference type="ARBA" id="ARBA00022946"/>
    </source>
</evidence>
<dbReference type="Proteomes" id="UP001370490">
    <property type="component" value="Unassembled WGS sequence"/>
</dbReference>